<evidence type="ECO:0008006" key="3">
    <source>
        <dbReference type="Google" id="ProtNLM"/>
    </source>
</evidence>
<dbReference type="AlphaFoldDB" id="A0A0F9VD89"/>
<evidence type="ECO:0000256" key="1">
    <source>
        <dbReference type="SAM" id="Phobius"/>
    </source>
</evidence>
<gene>
    <name evidence="2" type="ORF">LCGC14_0108660</name>
</gene>
<organism evidence="2">
    <name type="scientific">marine sediment metagenome</name>
    <dbReference type="NCBI Taxonomy" id="412755"/>
    <lineage>
        <taxon>unclassified sequences</taxon>
        <taxon>metagenomes</taxon>
        <taxon>ecological metagenomes</taxon>
    </lineage>
</organism>
<proteinExistence type="predicted"/>
<keyword evidence="1" id="KW-0812">Transmembrane</keyword>
<dbReference type="InterPro" id="IPR032092">
    <property type="entry name" value="PilW"/>
</dbReference>
<sequence length="331" mass="35082">MTKHRQKGVTLVELMVSLIIGLVLTGAVIQVYLSNSITFRLQEGMSKVQESGRLALQYMARELREAGTGLEFSIGATPTACMVDKDTCDGYLVSGLFGEIAPSSGDAIPGSDIVTIGGTDSCDAQLDGVYKPNSANFKASKFCDSMKKGSVLMLVDFKQAVIFSVNNSPSAGGNITINHSGPANVVSNKLGGVVFDDGARVMGFSNQSYLVRNTGLTDAAGFPIRALAVRNNLATNPSASIVDLVDGVEDMRAFYGVPNGAELDYKRANEITAADQWAEVRAVRLELLLVSDTSALGTESQSIDFGGNAVPSDGRFREVYSTVAAIRNRVN</sequence>
<comment type="caution">
    <text evidence="2">The sequence shown here is derived from an EMBL/GenBank/DDBJ whole genome shotgun (WGS) entry which is preliminary data.</text>
</comment>
<feature type="transmembrane region" description="Helical" evidence="1">
    <location>
        <begin position="12"/>
        <end position="33"/>
    </location>
</feature>
<dbReference type="Pfam" id="PF07963">
    <property type="entry name" value="N_methyl"/>
    <property type="match status" value="1"/>
</dbReference>
<dbReference type="PROSITE" id="PS00409">
    <property type="entry name" value="PROKAR_NTER_METHYL"/>
    <property type="match status" value="1"/>
</dbReference>
<dbReference type="InterPro" id="IPR012902">
    <property type="entry name" value="N_methyl_site"/>
</dbReference>
<dbReference type="Pfam" id="PF16074">
    <property type="entry name" value="PilW"/>
    <property type="match status" value="1"/>
</dbReference>
<dbReference type="EMBL" id="LAZR01000032">
    <property type="protein sequence ID" value="KKO02005.1"/>
    <property type="molecule type" value="Genomic_DNA"/>
</dbReference>
<keyword evidence="1" id="KW-1133">Transmembrane helix</keyword>
<dbReference type="NCBIfam" id="TIGR02532">
    <property type="entry name" value="IV_pilin_GFxxxE"/>
    <property type="match status" value="1"/>
</dbReference>
<name>A0A0F9VD89_9ZZZZ</name>
<reference evidence="2" key="1">
    <citation type="journal article" date="2015" name="Nature">
        <title>Complex archaea that bridge the gap between prokaryotes and eukaryotes.</title>
        <authorList>
            <person name="Spang A."/>
            <person name="Saw J.H."/>
            <person name="Jorgensen S.L."/>
            <person name="Zaremba-Niedzwiedzka K."/>
            <person name="Martijn J."/>
            <person name="Lind A.E."/>
            <person name="van Eijk R."/>
            <person name="Schleper C."/>
            <person name="Guy L."/>
            <person name="Ettema T.J."/>
        </authorList>
    </citation>
    <scope>NUCLEOTIDE SEQUENCE</scope>
</reference>
<accession>A0A0F9VD89</accession>
<dbReference type="GO" id="GO:0043683">
    <property type="term" value="P:type IV pilus assembly"/>
    <property type="evidence" value="ECO:0007669"/>
    <property type="project" value="InterPro"/>
</dbReference>
<protein>
    <recommendedName>
        <fullName evidence="3">Type IV pilus assembly protein PilW</fullName>
    </recommendedName>
</protein>
<evidence type="ECO:0000313" key="2">
    <source>
        <dbReference type="EMBL" id="KKO02005.1"/>
    </source>
</evidence>
<keyword evidence="1" id="KW-0472">Membrane</keyword>